<dbReference type="Gene3D" id="3.40.50.12780">
    <property type="entry name" value="N-terminal domain of ligase-like"/>
    <property type="match status" value="1"/>
</dbReference>
<accession>A0A7T6APH1</accession>
<dbReference type="InterPro" id="IPR042099">
    <property type="entry name" value="ANL_N_sf"/>
</dbReference>
<reference evidence="1 2" key="1">
    <citation type="submission" date="2020-05" db="EMBL/GenBank/DDBJ databases">
        <title>Complete genome of Desulfobulbus oligotrophicus.</title>
        <authorList>
            <person name="Podar M."/>
        </authorList>
    </citation>
    <scope>NUCLEOTIDE SEQUENCE [LARGE SCALE GENOMIC DNA]</scope>
    <source>
        <strain evidence="1 2">Prop6</strain>
    </source>
</reference>
<gene>
    <name evidence="1" type="ORF">HP555_01890</name>
</gene>
<protein>
    <submittedName>
        <fullName evidence="1">Phenylacetate--CoA ligase family protein</fullName>
    </submittedName>
</protein>
<proteinExistence type="predicted"/>
<dbReference type="Proteomes" id="UP000596092">
    <property type="component" value="Chromosome"/>
</dbReference>
<keyword evidence="2" id="KW-1185">Reference proteome</keyword>
<organism evidence="1 2">
    <name type="scientific">Desulfobulbus oligotrophicus</name>
    <dbReference type="NCBI Taxonomy" id="1909699"/>
    <lineage>
        <taxon>Bacteria</taxon>
        <taxon>Pseudomonadati</taxon>
        <taxon>Thermodesulfobacteriota</taxon>
        <taxon>Desulfobulbia</taxon>
        <taxon>Desulfobulbales</taxon>
        <taxon>Desulfobulbaceae</taxon>
        <taxon>Desulfobulbus</taxon>
    </lineage>
</organism>
<dbReference type="AlphaFoldDB" id="A0A7T6APH1"/>
<dbReference type="PANTHER" id="PTHR36932">
    <property type="entry name" value="CAPSULAR POLYSACCHARIDE BIOSYNTHESIS PROTEIN"/>
    <property type="match status" value="1"/>
</dbReference>
<dbReference type="InterPro" id="IPR053158">
    <property type="entry name" value="CapK_Type1_Caps_Biosynth"/>
</dbReference>
<evidence type="ECO:0000313" key="2">
    <source>
        <dbReference type="Proteomes" id="UP000596092"/>
    </source>
</evidence>
<dbReference type="SUPFAM" id="SSF56801">
    <property type="entry name" value="Acetyl-CoA synthetase-like"/>
    <property type="match status" value="1"/>
</dbReference>
<dbReference type="KEGG" id="dog:HP555_01890"/>
<sequence length="448" mass="51016">MLMPFIRRNIVERLLALKNGSVKLECWQELEKSQWLPEEELRAIQWQCLQTLLNAAYTGNTFYRQRFEAAGITPDMISTPDDLRRLPILTKEEIRAAGPSMLSQGFEVENLQQAKTGGSTGRSLELYYTEECSERRNGCAWRHDRWAGWQPGEPVAACWGNPMLPKTVKEWLQHWLVQPILYLDTMSVNDDAVRSFVSQWHRMKPTLLFGHAHSLYLLACYLKKLNIIGLQPKGIISSSMMLIPSERQVIEETFGVRVIDRYGCEEVSLIACECERHEGMHLNIDHLFIEFIGEDGQPAAAGEPGKIVVTDLINTAMPFIRYQVEDVGIPTDRRCSCGRGLPLMEGLAGRVADFLVKPDQTRVAGISLIENTLTRFTGLDQMQIVQHALLDFEMRLVVGPTYTEEVGRELITYWKSVFSEDAQIRLVLLDAILPEQSGKFRFSICHVK</sequence>
<dbReference type="GO" id="GO:0016874">
    <property type="term" value="F:ligase activity"/>
    <property type="evidence" value="ECO:0007669"/>
    <property type="project" value="UniProtKB-KW"/>
</dbReference>
<dbReference type="PANTHER" id="PTHR36932:SF1">
    <property type="entry name" value="CAPSULAR POLYSACCHARIDE BIOSYNTHESIS PROTEIN"/>
    <property type="match status" value="1"/>
</dbReference>
<keyword evidence="1" id="KW-0436">Ligase</keyword>
<dbReference type="EMBL" id="CP054140">
    <property type="protein sequence ID" value="QQG64701.1"/>
    <property type="molecule type" value="Genomic_DNA"/>
</dbReference>
<evidence type="ECO:0000313" key="1">
    <source>
        <dbReference type="EMBL" id="QQG64701.1"/>
    </source>
</evidence>
<name>A0A7T6APH1_9BACT</name>
<dbReference type="RefSeq" id="WP_199263533.1">
    <property type="nucleotide sequence ID" value="NZ_CP054140.1"/>
</dbReference>